<evidence type="ECO:0000313" key="2">
    <source>
        <dbReference type="Proteomes" id="UP000633731"/>
    </source>
</evidence>
<evidence type="ECO:0000313" key="1">
    <source>
        <dbReference type="EMBL" id="MBK4727200.1"/>
    </source>
</evidence>
<gene>
    <name evidence="1" type="ORF">JJL49_18390</name>
</gene>
<comment type="caution">
    <text evidence="1">The sequence shown here is derived from an EMBL/GenBank/DDBJ whole genome shotgun (WGS) entry which is preliminary data.</text>
</comment>
<proteinExistence type="predicted"/>
<dbReference type="Proteomes" id="UP000633731">
    <property type="component" value="Unassembled WGS sequence"/>
</dbReference>
<accession>A0ACC5RRV0</accession>
<name>A0ACC5RRV0_ENTAG</name>
<keyword evidence="2" id="KW-1185">Reference proteome</keyword>
<organism evidence="1 2">
    <name type="scientific">Enterobacter agglomerans</name>
    <name type="common">Erwinia herbicola</name>
    <name type="synonym">Pantoea agglomerans</name>
    <dbReference type="NCBI Taxonomy" id="549"/>
    <lineage>
        <taxon>Bacteria</taxon>
        <taxon>Pseudomonadati</taxon>
        <taxon>Pseudomonadota</taxon>
        <taxon>Gammaproteobacteria</taxon>
        <taxon>Enterobacterales</taxon>
        <taxon>Erwiniaceae</taxon>
        <taxon>Pantoea</taxon>
        <taxon>Pantoea agglomerans group</taxon>
    </lineage>
</organism>
<dbReference type="EMBL" id="JAEOXF010000013">
    <property type="protein sequence ID" value="MBK4727200.1"/>
    <property type="molecule type" value="Genomic_DNA"/>
</dbReference>
<reference evidence="1" key="1">
    <citation type="submission" date="2021-01" db="EMBL/GenBank/DDBJ databases">
        <title>Draft genome of Pantoea agglomerans Eh 335.</title>
        <authorList>
            <person name="Emsley S.A."/>
            <person name="Oline D.K."/>
            <person name="Saw J.H."/>
            <person name="Ushijima B."/>
            <person name="Videau P."/>
            <person name="Koyack M.J."/>
        </authorList>
    </citation>
    <scope>NUCLEOTIDE SEQUENCE</scope>
    <source>
        <strain evidence="1">Eh 335</strain>
    </source>
</reference>
<protein>
    <submittedName>
        <fullName evidence="1">Uncharacterized protein</fullName>
    </submittedName>
</protein>
<sequence>MKVYDTNYPPDTFGRIRMGLIKEMYLTHTGFSKPVGGDHLRISCTYQGVVRDVVTLKIISAIVSPDAADTVLIKVEGLLADMARTAGNKNSWFFRGHLPRMHS</sequence>